<dbReference type="AlphaFoldDB" id="A0A8H7LKF4"/>
<reference evidence="2" key="1">
    <citation type="submission" date="2020-09" db="EMBL/GenBank/DDBJ databases">
        <title>Comparative genome analyses of four rice-infecting Rhizoctonia solani isolates reveal extensive enrichment of homogalacturonan modification genes.</title>
        <authorList>
            <person name="Lee D.-Y."/>
            <person name="Jeon J."/>
            <person name="Kim K.-T."/>
            <person name="Cheong K."/>
            <person name="Song H."/>
            <person name="Choi G."/>
            <person name="Ko J."/>
            <person name="Opiyo S.O."/>
            <person name="Zuo S."/>
            <person name="Madhav S."/>
            <person name="Lee Y.-H."/>
            <person name="Wang G.-L."/>
        </authorList>
    </citation>
    <scope>NUCLEOTIDE SEQUENCE</scope>
    <source>
        <strain evidence="2">AG1-IA YN-7</strain>
    </source>
</reference>
<accession>A0A8H7LKF4</accession>
<dbReference type="Proteomes" id="UP000650582">
    <property type="component" value="Unassembled WGS sequence"/>
</dbReference>
<evidence type="ECO:0000313" key="2">
    <source>
        <dbReference type="EMBL" id="KAF8674213.1"/>
    </source>
</evidence>
<evidence type="ECO:0000313" key="3">
    <source>
        <dbReference type="Proteomes" id="UP000650582"/>
    </source>
</evidence>
<gene>
    <name evidence="2" type="ORF">RHS04_07353</name>
</gene>
<dbReference type="EMBL" id="JACYCC010000131">
    <property type="protein sequence ID" value="KAF8674213.1"/>
    <property type="molecule type" value="Genomic_DNA"/>
</dbReference>
<feature type="compositionally biased region" description="Pro residues" evidence="1">
    <location>
        <begin position="32"/>
        <end position="48"/>
    </location>
</feature>
<evidence type="ECO:0000256" key="1">
    <source>
        <dbReference type="SAM" id="MobiDB-lite"/>
    </source>
</evidence>
<name>A0A8H7LKF4_9AGAM</name>
<organism evidence="2 3">
    <name type="scientific">Rhizoctonia solani</name>
    <dbReference type="NCBI Taxonomy" id="456999"/>
    <lineage>
        <taxon>Eukaryota</taxon>
        <taxon>Fungi</taxon>
        <taxon>Dikarya</taxon>
        <taxon>Basidiomycota</taxon>
        <taxon>Agaricomycotina</taxon>
        <taxon>Agaricomycetes</taxon>
        <taxon>Cantharellales</taxon>
        <taxon>Ceratobasidiaceae</taxon>
        <taxon>Rhizoctonia</taxon>
    </lineage>
</organism>
<feature type="region of interest" description="Disordered" evidence="1">
    <location>
        <begin position="29"/>
        <end position="52"/>
    </location>
</feature>
<comment type="caution">
    <text evidence="2">The sequence shown here is derived from an EMBL/GenBank/DDBJ whole genome shotgun (WGS) entry which is preliminary data.</text>
</comment>
<sequence length="71" mass="8095">MTRRIPDLAKPQFSRRYEVHPVKLVSAATLNPTPPKSSPFPFPPPSPHPTRVASTRLDLTVVQLEFYPYPR</sequence>
<proteinExistence type="predicted"/>
<protein>
    <submittedName>
        <fullName evidence="2">Uncharacterized protein</fullName>
    </submittedName>
</protein>